<gene>
    <name evidence="2" type="primary">ORF183401</name>
</gene>
<sequence length="71" mass="8247">MSSLKSVYHRFQMSCLYILSAFAVKHTVWKSTAISMKIKLRIFSSNVKSVLLYGSETWRVAKLKFATEVLW</sequence>
<evidence type="ECO:0000259" key="1">
    <source>
        <dbReference type="Pfam" id="PF20049"/>
    </source>
</evidence>
<dbReference type="AlphaFoldDB" id="A0A0B7BF64"/>
<name>A0A0B7BF64_9EUPU</name>
<organism evidence="2">
    <name type="scientific">Arion vulgaris</name>
    <dbReference type="NCBI Taxonomy" id="1028688"/>
    <lineage>
        <taxon>Eukaryota</taxon>
        <taxon>Metazoa</taxon>
        <taxon>Spiralia</taxon>
        <taxon>Lophotrochozoa</taxon>
        <taxon>Mollusca</taxon>
        <taxon>Gastropoda</taxon>
        <taxon>Heterobranchia</taxon>
        <taxon>Euthyneura</taxon>
        <taxon>Panpulmonata</taxon>
        <taxon>Eupulmonata</taxon>
        <taxon>Stylommatophora</taxon>
        <taxon>Helicina</taxon>
        <taxon>Arionoidea</taxon>
        <taxon>Arionidae</taxon>
        <taxon>Arion</taxon>
    </lineage>
</organism>
<dbReference type="InterPro" id="IPR045609">
    <property type="entry name" value="DUF6451"/>
</dbReference>
<protein>
    <recommendedName>
        <fullName evidence="1">DUF6451 domain-containing protein</fullName>
    </recommendedName>
</protein>
<feature type="domain" description="DUF6451" evidence="1">
    <location>
        <begin position="21"/>
        <end position="53"/>
    </location>
</feature>
<evidence type="ECO:0000313" key="2">
    <source>
        <dbReference type="EMBL" id="CEK91512.1"/>
    </source>
</evidence>
<proteinExistence type="predicted"/>
<dbReference type="EMBL" id="HACG01044647">
    <property type="protein sequence ID" value="CEK91512.1"/>
    <property type="molecule type" value="Transcribed_RNA"/>
</dbReference>
<reference evidence="2" key="1">
    <citation type="submission" date="2014-12" db="EMBL/GenBank/DDBJ databases">
        <title>Insight into the proteome of Arion vulgaris.</title>
        <authorList>
            <person name="Aradska J."/>
            <person name="Bulat T."/>
            <person name="Smidak R."/>
            <person name="Sarate P."/>
            <person name="Gangsoo J."/>
            <person name="Sialana F."/>
            <person name="Bilban M."/>
            <person name="Lubec G."/>
        </authorList>
    </citation>
    <scope>NUCLEOTIDE SEQUENCE</scope>
    <source>
        <tissue evidence="2">Skin</tissue>
    </source>
</reference>
<accession>A0A0B7BF64</accession>
<dbReference type="Pfam" id="PF20049">
    <property type="entry name" value="DUF6451"/>
    <property type="match status" value="1"/>
</dbReference>